<gene>
    <name evidence="4" type="ORF">EYE42_06155</name>
</gene>
<organism evidence="4 5">
    <name type="scientific">Paracoccus subflavus</name>
    <dbReference type="NCBI Taxonomy" id="2528244"/>
    <lineage>
        <taxon>Bacteria</taxon>
        <taxon>Pseudomonadati</taxon>
        <taxon>Pseudomonadota</taxon>
        <taxon>Alphaproteobacteria</taxon>
        <taxon>Rhodobacterales</taxon>
        <taxon>Paracoccaceae</taxon>
        <taxon>Paracoccus</taxon>
    </lineage>
</organism>
<dbReference type="RefSeq" id="WP_130990437.1">
    <property type="nucleotide sequence ID" value="NZ_SISK01000003.1"/>
</dbReference>
<keyword evidence="1" id="KW-0547">Nucleotide-binding</keyword>
<dbReference type="OrthoDB" id="9794735at2"/>
<comment type="caution">
    <text evidence="4">The sequence shown here is derived from an EMBL/GenBank/DDBJ whole genome shotgun (WGS) entry which is preliminary data.</text>
</comment>
<dbReference type="Proteomes" id="UP000293520">
    <property type="component" value="Unassembled WGS sequence"/>
</dbReference>
<accession>A0A4Q9G2M7</accession>
<dbReference type="GO" id="GO:0005524">
    <property type="term" value="F:ATP binding"/>
    <property type="evidence" value="ECO:0007669"/>
    <property type="project" value="UniProtKB-UniRule"/>
</dbReference>
<feature type="domain" description="ATP-grasp" evidence="3">
    <location>
        <begin position="129"/>
        <end position="304"/>
    </location>
</feature>
<evidence type="ECO:0000313" key="4">
    <source>
        <dbReference type="EMBL" id="TBN41978.1"/>
    </source>
</evidence>
<reference evidence="4 5" key="1">
    <citation type="submission" date="2019-02" db="EMBL/GenBank/DDBJ databases">
        <title>Paracoccus subflavus sp. nov., isolated from marine sediment of the Pacific Ocean.</title>
        <authorList>
            <person name="Zhang G."/>
        </authorList>
    </citation>
    <scope>NUCLEOTIDE SEQUENCE [LARGE SCALE GENOMIC DNA]</scope>
    <source>
        <strain evidence="4 5">GY0581</strain>
    </source>
</reference>
<sequence>MILVAGGIADKVTELVCSRLDACGYPYCHLDLGRYPFGYGMSAQWNHGALSGYFSGPDWRLDMQGISGAYIRFLGQEGRIAPPDLPEAQVRELQLEADTALMFVLDDLPCAVINRLGGGMSNNSKPYQLLLIAKAGLLVPPSLVTNDPQAARAFIARHGKVIYKSTSGIRSVVRPMGDDQMARLTLLRNGPAQFQAFVPGDNVRVHTVGDRLFATRIRSEAIDYRYAGRDGMAVDMEPADLPPTIAEACRRIGRDLGLLHVGIDLKETPDGQWYCFEVNPCPGFIYYERHTGQPISLAIAELLHTGGAVQPRPCQTPAPSSGRREHAAPGPA</sequence>
<dbReference type="InterPro" id="IPR011761">
    <property type="entry name" value="ATP-grasp"/>
</dbReference>
<evidence type="ECO:0000313" key="5">
    <source>
        <dbReference type="Proteomes" id="UP000293520"/>
    </source>
</evidence>
<evidence type="ECO:0000259" key="3">
    <source>
        <dbReference type="PROSITE" id="PS50975"/>
    </source>
</evidence>
<dbReference type="GO" id="GO:0046872">
    <property type="term" value="F:metal ion binding"/>
    <property type="evidence" value="ECO:0007669"/>
    <property type="project" value="InterPro"/>
</dbReference>
<dbReference type="Gene3D" id="3.30.470.20">
    <property type="entry name" value="ATP-grasp fold, B domain"/>
    <property type="match status" value="1"/>
</dbReference>
<dbReference type="PROSITE" id="PS50975">
    <property type="entry name" value="ATP_GRASP"/>
    <property type="match status" value="1"/>
</dbReference>
<feature type="region of interest" description="Disordered" evidence="2">
    <location>
        <begin position="309"/>
        <end position="332"/>
    </location>
</feature>
<keyword evidence="1" id="KW-0067">ATP-binding</keyword>
<proteinExistence type="predicted"/>
<dbReference type="GO" id="GO:0005737">
    <property type="term" value="C:cytoplasm"/>
    <property type="evidence" value="ECO:0007669"/>
    <property type="project" value="TreeGrafter"/>
</dbReference>
<dbReference type="SUPFAM" id="SSF56059">
    <property type="entry name" value="Glutathione synthetase ATP-binding domain-like"/>
    <property type="match status" value="1"/>
</dbReference>
<dbReference type="GO" id="GO:0009432">
    <property type="term" value="P:SOS response"/>
    <property type="evidence" value="ECO:0007669"/>
    <property type="project" value="TreeGrafter"/>
</dbReference>
<dbReference type="AlphaFoldDB" id="A0A4Q9G2M7"/>
<protein>
    <recommendedName>
        <fullName evidence="3">ATP-grasp domain-containing protein</fullName>
    </recommendedName>
</protein>
<evidence type="ECO:0000256" key="2">
    <source>
        <dbReference type="SAM" id="MobiDB-lite"/>
    </source>
</evidence>
<dbReference type="GO" id="GO:0018169">
    <property type="term" value="F:ribosomal S6-glutamic acid ligase activity"/>
    <property type="evidence" value="ECO:0007669"/>
    <property type="project" value="TreeGrafter"/>
</dbReference>
<feature type="compositionally biased region" description="Basic and acidic residues" evidence="2">
    <location>
        <begin position="322"/>
        <end position="332"/>
    </location>
</feature>
<evidence type="ECO:0000256" key="1">
    <source>
        <dbReference type="PROSITE-ProRule" id="PRU00409"/>
    </source>
</evidence>
<name>A0A4Q9G2M7_9RHOB</name>
<dbReference type="EMBL" id="SISK01000003">
    <property type="protein sequence ID" value="TBN41978.1"/>
    <property type="molecule type" value="Genomic_DNA"/>
</dbReference>
<dbReference type="PANTHER" id="PTHR21621">
    <property type="entry name" value="RIBOSOMAL PROTEIN S6 MODIFICATION PROTEIN"/>
    <property type="match status" value="1"/>
</dbReference>
<dbReference type="PANTHER" id="PTHR21621:SF0">
    <property type="entry name" value="BETA-CITRYLGLUTAMATE SYNTHASE B-RELATED"/>
    <property type="match status" value="1"/>
</dbReference>
<keyword evidence="5" id="KW-1185">Reference proteome</keyword>